<keyword evidence="5 7" id="KW-0732">Signal</keyword>
<dbReference type="eggNOG" id="KOG1192">
    <property type="taxonomic scope" value="Eukaryota"/>
</dbReference>
<feature type="signal peptide" evidence="7">
    <location>
        <begin position="1"/>
        <end position="24"/>
    </location>
</feature>
<dbReference type="HOGENOM" id="CLU_012949_1_2_1"/>
<dbReference type="AlphaFoldDB" id="A8Y3Y4"/>
<evidence type="ECO:0000313" key="9">
    <source>
        <dbReference type="Proteomes" id="UP000008549"/>
    </source>
</evidence>
<evidence type="ECO:0000256" key="7">
    <source>
        <dbReference type="SAM" id="SignalP"/>
    </source>
</evidence>
<reference evidence="8 9" key="1">
    <citation type="journal article" date="2003" name="PLoS Biol.">
        <title>The genome sequence of Caenorhabditis briggsae: a platform for comparative genomics.</title>
        <authorList>
            <person name="Stein L.D."/>
            <person name="Bao Z."/>
            <person name="Blasiar D."/>
            <person name="Blumenthal T."/>
            <person name="Brent M.R."/>
            <person name="Chen N."/>
            <person name="Chinwalla A."/>
            <person name="Clarke L."/>
            <person name="Clee C."/>
            <person name="Coghlan A."/>
            <person name="Coulson A."/>
            <person name="D'Eustachio P."/>
            <person name="Fitch D.H."/>
            <person name="Fulton L.A."/>
            <person name="Fulton R.E."/>
            <person name="Griffiths-Jones S."/>
            <person name="Harris T.W."/>
            <person name="Hillier L.W."/>
            <person name="Kamath R."/>
            <person name="Kuwabara P.E."/>
            <person name="Mardis E.R."/>
            <person name="Marra M.A."/>
            <person name="Miner T.L."/>
            <person name="Minx P."/>
            <person name="Mullikin J.C."/>
            <person name="Plumb R.W."/>
            <person name="Rogers J."/>
            <person name="Schein J.E."/>
            <person name="Sohrmann M."/>
            <person name="Spieth J."/>
            <person name="Stajich J.E."/>
            <person name="Wei C."/>
            <person name="Willey D."/>
            <person name="Wilson R.K."/>
            <person name="Durbin R."/>
            <person name="Waterston R.H."/>
        </authorList>
    </citation>
    <scope>NUCLEOTIDE SEQUENCE [LARGE SCALE GENOMIC DNA]</scope>
    <source>
        <strain evidence="8 9">AF16</strain>
    </source>
</reference>
<dbReference type="SUPFAM" id="SSF53756">
    <property type="entry name" value="UDP-Glycosyltransferase/glycogen phosphorylase"/>
    <property type="match status" value="1"/>
</dbReference>
<dbReference type="EMBL" id="HE601533">
    <property type="protein sequence ID" value="CAP39603.2"/>
    <property type="molecule type" value="Genomic_DNA"/>
</dbReference>
<dbReference type="InterPro" id="IPR050271">
    <property type="entry name" value="UDP-glycosyltransferase"/>
</dbReference>
<keyword evidence="4" id="KW-0808">Transferase</keyword>
<dbReference type="FunFam" id="3.40.50.2000:FF:000417">
    <property type="entry name" value="Putative UDP-glucuronosyltransferase ugt-56"/>
    <property type="match status" value="1"/>
</dbReference>
<comment type="similarity">
    <text evidence="1">Belongs to the UDP-glycosyltransferase family.</text>
</comment>
<accession>A8Y3Y4</accession>
<dbReference type="PANTHER" id="PTHR48043:SF34">
    <property type="entry name" value="UDP-GLUCURONOSYLTRANSFERASE UGT-55-RELATED"/>
    <property type="match status" value="1"/>
</dbReference>
<dbReference type="InterPro" id="IPR002213">
    <property type="entry name" value="UDP_glucos_trans"/>
</dbReference>
<dbReference type="PANTHER" id="PTHR48043">
    <property type="entry name" value="EG:EG0003.4 PROTEIN-RELATED"/>
    <property type="match status" value="1"/>
</dbReference>
<sequence length="575" mass="65957">MRVVTTTLLLGFFLLIWFPFESESLECINSTSYMDRVLVKPRSSECRLKTALCVKTMQISQNTDGSPKVLSIHRECFELEPPQAYREGKGCVDSYDDDDPISRRLGGATPDHVLLFTGSMQLLNQFCLLFLILGYGTKCLSLKILVYSPRMIPSHVSFVANIANLLSNRGHKVVVIDNILRNDISKKNDLNAVEKVFEVETAENVPELLKHLHIPMKFWKMKNEPDEQKQVMGNLGQVFLEQCKHLMMKKEIFEQLSEYEFDFAIHEVFDICGIGIFEKLKIRKSVILSSTGMRDIVNEALGLSGPLQDSSILSDYGGSIPVFGIRRNLQFHSAWRNFFEVQSKVLGHSLGFNKSFESLLRYSNLMFVNTHELADCQRSWSRRVHEIGGISFKTPKLLEEEYTEQFKKYESIILVSFGTTTPSFLMPNDYKTILLHVFKRFSKTLVIWKYEKDDDFEKNNSGMNIIFKKYIPQIDLLESGHISLFITHGGQNSLLEAFHSNTRTLIIPLFGDQHRNAQMALENGLSHVLKKKDLTNQELVEETIKQSLQSEKNLDIGLQRISMNLRNAKQRSETI</sequence>
<dbReference type="EC" id="2.4.1.17" evidence="2"/>
<evidence type="ECO:0000313" key="10">
    <source>
        <dbReference type="WormBase" id="CBG23423"/>
    </source>
</evidence>
<evidence type="ECO:0000313" key="8">
    <source>
        <dbReference type="EMBL" id="CAP39603.2"/>
    </source>
</evidence>
<evidence type="ECO:0000256" key="5">
    <source>
        <dbReference type="ARBA" id="ARBA00022729"/>
    </source>
</evidence>
<comment type="catalytic activity">
    <reaction evidence="6">
        <text>glucuronate acceptor + UDP-alpha-D-glucuronate = acceptor beta-D-glucuronoside + UDP + H(+)</text>
        <dbReference type="Rhea" id="RHEA:21032"/>
        <dbReference type="ChEBI" id="CHEBI:15378"/>
        <dbReference type="ChEBI" id="CHEBI:58052"/>
        <dbReference type="ChEBI" id="CHEBI:58223"/>
        <dbReference type="ChEBI" id="CHEBI:132367"/>
        <dbReference type="ChEBI" id="CHEBI:132368"/>
        <dbReference type="EC" id="2.4.1.17"/>
    </reaction>
</comment>
<dbReference type="Gene3D" id="3.40.50.2000">
    <property type="entry name" value="Glycogen Phosphorylase B"/>
    <property type="match status" value="1"/>
</dbReference>
<evidence type="ECO:0000256" key="6">
    <source>
        <dbReference type="ARBA" id="ARBA00047475"/>
    </source>
</evidence>
<dbReference type="GO" id="GO:0008194">
    <property type="term" value="F:UDP-glycosyltransferase activity"/>
    <property type="evidence" value="ECO:0000318"/>
    <property type="project" value="GO_Central"/>
</dbReference>
<proteinExistence type="inferred from homology"/>
<dbReference type="Pfam" id="PF00201">
    <property type="entry name" value="UDPGT"/>
    <property type="match status" value="1"/>
</dbReference>
<gene>
    <name evidence="10" type="primary">ugt-55</name>
    <name evidence="8 10" type="ORF">CBG23423</name>
    <name evidence="8" type="ORF">CBG_23423</name>
</gene>
<protein>
    <recommendedName>
        <fullName evidence="2">glucuronosyltransferase</fullName>
        <ecNumber evidence="2">2.4.1.17</ecNumber>
    </recommendedName>
</protein>
<evidence type="ECO:0000256" key="4">
    <source>
        <dbReference type="ARBA" id="ARBA00022679"/>
    </source>
</evidence>
<keyword evidence="9" id="KW-1185">Reference proteome</keyword>
<dbReference type="InParanoid" id="A8Y3Y4"/>
<name>A8Y3Y4_CAEBR</name>
<dbReference type="Proteomes" id="UP000008549">
    <property type="component" value="Unassembled WGS sequence"/>
</dbReference>
<evidence type="ECO:0000256" key="2">
    <source>
        <dbReference type="ARBA" id="ARBA00012544"/>
    </source>
</evidence>
<dbReference type="WormBase" id="CBG23423">
    <property type="protein sequence ID" value="CBP42333"/>
    <property type="gene ID" value="WBGene00041784"/>
    <property type="gene designation" value="Cbr-ugt-55"/>
</dbReference>
<feature type="chain" id="PRO_5002734089" description="glucuronosyltransferase" evidence="7">
    <location>
        <begin position="25"/>
        <end position="575"/>
    </location>
</feature>
<dbReference type="CDD" id="cd03784">
    <property type="entry name" value="GT1_Gtf-like"/>
    <property type="match status" value="1"/>
</dbReference>
<evidence type="ECO:0000256" key="1">
    <source>
        <dbReference type="ARBA" id="ARBA00009995"/>
    </source>
</evidence>
<reference evidence="8 9" key="2">
    <citation type="journal article" date="2011" name="PLoS Genet.">
        <title>Caenorhabditis briggsae recombinant inbred line genotypes reveal inter-strain incompatibility and the evolution of recombination.</title>
        <authorList>
            <person name="Ross J.A."/>
            <person name="Koboldt D.C."/>
            <person name="Staisch J.E."/>
            <person name="Chamberlin H.M."/>
            <person name="Gupta B.P."/>
            <person name="Miller R.D."/>
            <person name="Baird S.E."/>
            <person name="Haag E.S."/>
        </authorList>
    </citation>
    <scope>NUCLEOTIDE SEQUENCE [LARGE SCALE GENOMIC DNA]</scope>
    <source>
        <strain evidence="8 9">AF16</strain>
    </source>
</reference>
<dbReference type="GO" id="GO:0015020">
    <property type="term" value="F:glucuronosyltransferase activity"/>
    <property type="evidence" value="ECO:0007669"/>
    <property type="project" value="UniProtKB-EC"/>
</dbReference>
<dbReference type="FunCoup" id="A8Y3Y4">
    <property type="interactions" value="148"/>
</dbReference>
<organism evidence="8 9">
    <name type="scientific">Caenorhabditis briggsae</name>
    <dbReference type="NCBI Taxonomy" id="6238"/>
    <lineage>
        <taxon>Eukaryota</taxon>
        <taxon>Metazoa</taxon>
        <taxon>Ecdysozoa</taxon>
        <taxon>Nematoda</taxon>
        <taxon>Chromadorea</taxon>
        <taxon>Rhabditida</taxon>
        <taxon>Rhabditina</taxon>
        <taxon>Rhabditomorpha</taxon>
        <taxon>Rhabditoidea</taxon>
        <taxon>Rhabditidae</taxon>
        <taxon>Peloderinae</taxon>
        <taxon>Caenorhabditis</taxon>
    </lineage>
</organism>
<dbReference type="OMA" id="YSPRMIP"/>
<evidence type="ECO:0000256" key="3">
    <source>
        <dbReference type="ARBA" id="ARBA00022676"/>
    </source>
</evidence>
<keyword evidence="3" id="KW-0328">Glycosyltransferase</keyword>